<dbReference type="PANTHER" id="PTHR30437:SF5">
    <property type="entry name" value="REGULATOR OF NUCLEOSIDE DIPHOSPHATE KINASE"/>
    <property type="match status" value="1"/>
</dbReference>
<dbReference type="AlphaFoldDB" id="A0A372EHK0"/>
<evidence type="ECO:0000259" key="1">
    <source>
        <dbReference type="Pfam" id="PF01272"/>
    </source>
</evidence>
<keyword evidence="2" id="KW-0648">Protein biosynthesis</keyword>
<dbReference type="GO" id="GO:0032784">
    <property type="term" value="P:regulation of DNA-templated transcription elongation"/>
    <property type="evidence" value="ECO:0007669"/>
    <property type="project" value="InterPro"/>
</dbReference>
<dbReference type="InterPro" id="IPR023459">
    <property type="entry name" value="Tscrpt_elong_fac_GreA/B_fam"/>
</dbReference>
<name>A0A372EHK0_9BURK</name>
<gene>
    <name evidence="2" type="ORF">DY262_14590</name>
</gene>
<dbReference type="Gene3D" id="3.10.50.30">
    <property type="entry name" value="Transcription elongation factor, GreA/GreB, C-terminal domain"/>
    <property type="match status" value="1"/>
</dbReference>
<dbReference type="Pfam" id="PF01272">
    <property type="entry name" value="GreA_GreB"/>
    <property type="match status" value="1"/>
</dbReference>
<keyword evidence="3" id="KW-1185">Reference proteome</keyword>
<dbReference type="InterPro" id="IPR036953">
    <property type="entry name" value="GreA/GreB_C_sf"/>
</dbReference>
<proteinExistence type="predicted"/>
<dbReference type="PROSITE" id="PS00830">
    <property type="entry name" value="GREAB_2"/>
    <property type="match status" value="1"/>
</dbReference>
<sequence length="133" mass="14226">MSSIVRSECVLTELDHARLSKLQDAARGGALADLLAEADLVPSQRVPADVVTMYSQVLVRDHASGEVRKLTLCYPSDAEPDAGFISVLSPMGAALIGRRVGERVRSALPAGLEREMTLEAILFQPEASGDYST</sequence>
<organism evidence="2 3">
    <name type="scientific">Hydrogenophaga borbori</name>
    <dbReference type="NCBI Taxonomy" id="2294117"/>
    <lineage>
        <taxon>Bacteria</taxon>
        <taxon>Pseudomonadati</taxon>
        <taxon>Pseudomonadota</taxon>
        <taxon>Betaproteobacteria</taxon>
        <taxon>Burkholderiales</taxon>
        <taxon>Comamonadaceae</taxon>
        <taxon>Hydrogenophaga</taxon>
    </lineage>
</organism>
<keyword evidence="2" id="KW-0251">Elongation factor</keyword>
<dbReference type="Proteomes" id="UP000261931">
    <property type="component" value="Unassembled WGS sequence"/>
</dbReference>
<dbReference type="GO" id="GO:0070063">
    <property type="term" value="F:RNA polymerase binding"/>
    <property type="evidence" value="ECO:0007669"/>
    <property type="project" value="InterPro"/>
</dbReference>
<dbReference type="PIRSF" id="PIRSF006092">
    <property type="entry name" value="GreA_GreB"/>
    <property type="match status" value="1"/>
</dbReference>
<dbReference type="PANTHER" id="PTHR30437">
    <property type="entry name" value="TRANSCRIPTION ELONGATION FACTOR GREA"/>
    <property type="match status" value="1"/>
</dbReference>
<comment type="caution">
    <text evidence="2">The sequence shown here is derived from an EMBL/GenBank/DDBJ whole genome shotgun (WGS) entry which is preliminary data.</text>
</comment>
<dbReference type="SUPFAM" id="SSF54534">
    <property type="entry name" value="FKBP-like"/>
    <property type="match status" value="1"/>
</dbReference>
<dbReference type="GO" id="GO:0006354">
    <property type="term" value="P:DNA-templated transcription elongation"/>
    <property type="evidence" value="ECO:0007669"/>
    <property type="project" value="TreeGrafter"/>
</dbReference>
<protein>
    <submittedName>
        <fullName evidence="2">Transcription elongation factor GreAB</fullName>
    </submittedName>
</protein>
<dbReference type="RefSeq" id="WP_116959838.1">
    <property type="nucleotide sequence ID" value="NZ_QVLS01000008.1"/>
</dbReference>
<evidence type="ECO:0000313" key="3">
    <source>
        <dbReference type="Proteomes" id="UP000261931"/>
    </source>
</evidence>
<feature type="domain" description="Transcription elongation factor GreA/GreB C-terminal" evidence="1">
    <location>
        <begin position="47"/>
        <end position="121"/>
    </location>
</feature>
<dbReference type="GO" id="GO:0003677">
    <property type="term" value="F:DNA binding"/>
    <property type="evidence" value="ECO:0007669"/>
    <property type="project" value="InterPro"/>
</dbReference>
<reference evidence="2 3" key="1">
    <citation type="submission" date="2018-08" db="EMBL/GenBank/DDBJ databases">
        <title>Hydrogenophaga sp. LA-38 isolated from sludge.</title>
        <authorList>
            <person name="Im W.-T."/>
        </authorList>
    </citation>
    <scope>NUCLEOTIDE SEQUENCE [LARGE SCALE GENOMIC DNA]</scope>
    <source>
        <strain evidence="2 3">LA-38</strain>
    </source>
</reference>
<accession>A0A372EHK0</accession>
<dbReference type="InterPro" id="IPR018151">
    <property type="entry name" value="TF_GreA/GreB_CS"/>
</dbReference>
<dbReference type="GO" id="GO:0003746">
    <property type="term" value="F:translation elongation factor activity"/>
    <property type="evidence" value="ECO:0007669"/>
    <property type="project" value="UniProtKB-KW"/>
</dbReference>
<dbReference type="InterPro" id="IPR001437">
    <property type="entry name" value="Tscrpt_elong_fac_GreA/B_C"/>
</dbReference>
<dbReference type="EMBL" id="QVLS01000008">
    <property type="protein sequence ID" value="RFP77969.1"/>
    <property type="molecule type" value="Genomic_DNA"/>
</dbReference>
<evidence type="ECO:0000313" key="2">
    <source>
        <dbReference type="EMBL" id="RFP77969.1"/>
    </source>
</evidence>